<sequence length="135" mass="14969">MRYLVDANVVSEATRQEPDRKVMSWLVSNELACAVNPIILGEIEFGILALPSGKRRKNLQEWFCDAVRALQVLEMDAATGSEWAILLAELKRKGRAMPVKDSLIAATARQHKLTVATRNLADYKYAGVALVNPFA</sequence>
<evidence type="ECO:0000256" key="4">
    <source>
        <dbReference type="ARBA" id="ARBA00022723"/>
    </source>
</evidence>
<dbReference type="PANTHER" id="PTHR33653">
    <property type="entry name" value="RIBONUCLEASE VAPC2"/>
    <property type="match status" value="1"/>
</dbReference>
<comment type="similarity">
    <text evidence="7">Belongs to the PINc/VapC protein family.</text>
</comment>
<dbReference type="GO" id="GO:0046872">
    <property type="term" value="F:metal ion binding"/>
    <property type="evidence" value="ECO:0007669"/>
    <property type="project" value="UniProtKB-KW"/>
</dbReference>
<evidence type="ECO:0000313" key="10">
    <source>
        <dbReference type="Proteomes" id="UP000326837"/>
    </source>
</evidence>
<dbReference type="GO" id="GO:0016787">
    <property type="term" value="F:hydrolase activity"/>
    <property type="evidence" value="ECO:0007669"/>
    <property type="project" value="UniProtKB-KW"/>
</dbReference>
<dbReference type="PANTHER" id="PTHR33653:SF1">
    <property type="entry name" value="RIBONUCLEASE VAPC2"/>
    <property type="match status" value="1"/>
</dbReference>
<proteinExistence type="inferred from homology"/>
<dbReference type="SUPFAM" id="SSF88723">
    <property type="entry name" value="PIN domain-like"/>
    <property type="match status" value="1"/>
</dbReference>
<reference evidence="10" key="1">
    <citation type="submission" date="2019-10" db="EMBL/GenBank/DDBJ databases">
        <title>Lacipirellula parvula gen. nov., sp. nov., representing a lineage of planctomycetes widespread in freshwater anoxic habitats, and description of the family Lacipirellulaceae.</title>
        <authorList>
            <person name="Dedysh S.N."/>
            <person name="Kulichevskaya I.S."/>
            <person name="Beletsky A.V."/>
            <person name="Rakitin A.L."/>
            <person name="Mardanov A.V."/>
            <person name="Ivanova A.A."/>
            <person name="Saltykova V.X."/>
            <person name="Rijpstra W.I.C."/>
            <person name="Sinninghe Damste J.S."/>
            <person name="Ravin N.V."/>
        </authorList>
    </citation>
    <scope>NUCLEOTIDE SEQUENCE [LARGE SCALE GENOMIC DNA]</scope>
    <source>
        <strain evidence="10">PX69</strain>
    </source>
</reference>
<dbReference type="InterPro" id="IPR050556">
    <property type="entry name" value="Type_II_TA_system_RNase"/>
</dbReference>
<dbReference type="InterPro" id="IPR029060">
    <property type="entry name" value="PIN-like_dom_sf"/>
</dbReference>
<dbReference type="InterPro" id="IPR002716">
    <property type="entry name" value="PIN_dom"/>
</dbReference>
<evidence type="ECO:0000256" key="7">
    <source>
        <dbReference type="ARBA" id="ARBA00038093"/>
    </source>
</evidence>
<name>A0A5K7XLA7_9BACT</name>
<evidence type="ECO:0000259" key="8">
    <source>
        <dbReference type="Pfam" id="PF01850"/>
    </source>
</evidence>
<comment type="cofactor">
    <cofactor evidence="1">
        <name>Mg(2+)</name>
        <dbReference type="ChEBI" id="CHEBI:18420"/>
    </cofactor>
</comment>
<evidence type="ECO:0000256" key="6">
    <source>
        <dbReference type="ARBA" id="ARBA00022842"/>
    </source>
</evidence>
<keyword evidence="4" id="KW-0479">Metal-binding</keyword>
<keyword evidence="3" id="KW-0540">Nuclease</keyword>
<evidence type="ECO:0000256" key="1">
    <source>
        <dbReference type="ARBA" id="ARBA00001946"/>
    </source>
</evidence>
<dbReference type="EMBL" id="AP021861">
    <property type="protein sequence ID" value="BBO35396.1"/>
    <property type="molecule type" value="Genomic_DNA"/>
</dbReference>
<keyword evidence="10" id="KW-1185">Reference proteome</keyword>
<dbReference type="Pfam" id="PF01850">
    <property type="entry name" value="PIN"/>
    <property type="match status" value="1"/>
</dbReference>
<gene>
    <name evidence="9" type="ORF">PLANPX_5008</name>
</gene>
<dbReference type="GO" id="GO:0004518">
    <property type="term" value="F:nuclease activity"/>
    <property type="evidence" value="ECO:0007669"/>
    <property type="project" value="UniProtKB-KW"/>
</dbReference>
<evidence type="ECO:0000256" key="5">
    <source>
        <dbReference type="ARBA" id="ARBA00022801"/>
    </source>
</evidence>
<evidence type="ECO:0000256" key="2">
    <source>
        <dbReference type="ARBA" id="ARBA00022649"/>
    </source>
</evidence>
<dbReference type="KEGG" id="lpav:PLANPX_5008"/>
<dbReference type="Proteomes" id="UP000326837">
    <property type="component" value="Chromosome"/>
</dbReference>
<dbReference type="Gene3D" id="3.40.50.1010">
    <property type="entry name" value="5'-nuclease"/>
    <property type="match status" value="1"/>
</dbReference>
<organism evidence="9 10">
    <name type="scientific">Lacipirellula parvula</name>
    <dbReference type="NCBI Taxonomy" id="2650471"/>
    <lineage>
        <taxon>Bacteria</taxon>
        <taxon>Pseudomonadati</taxon>
        <taxon>Planctomycetota</taxon>
        <taxon>Planctomycetia</taxon>
        <taxon>Pirellulales</taxon>
        <taxon>Lacipirellulaceae</taxon>
        <taxon>Lacipirellula</taxon>
    </lineage>
</organism>
<keyword evidence="2" id="KW-1277">Toxin-antitoxin system</keyword>
<dbReference type="AlphaFoldDB" id="A0A5K7XLA7"/>
<keyword evidence="6" id="KW-0460">Magnesium</keyword>
<evidence type="ECO:0000313" key="9">
    <source>
        <dbReference type="EMBL" id="BBO35396.1"/>
    </source>
</evidence>
<feature type="domain" description="PIN" evidence="8">
    <location>
        <begin position="3"/>
        <end position="119"/>
    </location>
</feature>
<dbReference type="RefSeq" id="WP_152100786.1">
    <property type="nucleotide sequence ID" value="NZ_AP021861.1"/>
</dbReference>
<protein>
    <submittedName>
        <fullName evidence="9">VapC toxin protein</fullName>
    </submittedName>
</protein>
<evidence type="ECO:0000256" key="3">
    <source>
        <dbReference type="ARBA" id="ARBA00022722"/>
    </source>
</evidence>
<keyword evidence="5" id="KW-0378">Hydrolase</keyword>
<accession>A0A5K7XLA7</accession>